<evidence type="ECO:0000313" key="2">
    <source>
        <dbReference type="EMBL" id="KAK6751430.1"/>
    </source>
</evidence>
<reference evidence="2 3" key="1">
    <citation type="submission" date="2023-08" db="EMBL/GenBank/DDBJ databases">
        <title>A Necator americanus chromosomal reference genome.</title>
        <authorList>
            <person name="Ilik V."/>
            <person name="Petrzelkova K.J."/>
            <person name="Pardy F."/>
            <person name="Fuh T."/>
            <person name="Niatou-Singa F.S."/>
            <person name="Gouil Q."/>
            <person name="Baker L."/>
            <person name="Ritchie M.E."/>
            <person name="Jex A.R."/>
            <person name="Gazzola D."/>
            <person name="Li H."/>
            <person name="Toshio Fujiwara R."/>
            <person name="Zhan B."/>
            <person name="Aroian R.V."/>
            <person name="Pafco B."/>
            <person name="Schwarz E.M."/>
        </authorList>
    </citation>
    <scope>NUCLEOTIDE SEQUENCE [LARGE SCALE GENOMIC DNA]</scope>
    <source>
        <strain evidence="2 3">Aroian</strain>
        <tissue evidence="2">Whole animal</tissue>
    </source>
</reference>
<dbReference type="Gene3D" id="3.80.20.20">
    <property type="entry name" value="Receptor L-domain"/>
    <property type="match status" value="1"/>
</dbReference>
<dbReference type="InterPro" id="IPR000494">
    <property type="entry name" value="Rcpt_L-dom"/>
</dbReference>
<organism evidence="2 3">
    <name type="scientific">Necator americanus</name>
    <name type="common">Human hookworm</name>
    <dbReference type="NCBI Taxonomy" id="51031"/>
    <lineage>
        <taxon>Eukaryota</taxon>
        <taxon>Metazoa</taxon>
        <taxon>Ecdysozoa</taxon>
        <taxon>Nematoda</taxon>
        <taxon>Chromadorea</taxon>
        <taxon>Rhabditida</taxon>
        <taxon>Rhabditina</taxon>
        <taxon>Rhabditomorpha</taxon>
        <taxon>Strongyloidea</taxon>
        <taxon>Ancylostomatidae</taxon>
        <taxon>Bunostominae</taxon>
        <taxon>Necator</taxon>
    </lineage>
</organism>
<feature type="domain" description="Receptor L-domain" evidence="1">
    <location>
        <begin position="122"/>
        <end position="210"/>
    </location>
</feature>
<comment type="caution">
    <text evidence="2">The sequence shown here is derived from an EMBL/GenBank/DDBJ whole genome shotgun (WGS) entry which is preliminary data.</text>
</comment>
<dbReference type="SUPFAM" id="SSF52058">
    <property type="entry name" value="L domain-like"/>
    <property type="match status" value="1"/>
</dbReference>
<dbReference type="InterPro" id="IPR036941">
    <property type="entry name" value="Rcpt_L-dom_sf"/>
</dbReference>
<sequence>MLHLDTYSDQDLAHHPKLLKFIEAIKEYDLFILRDSYLPRITNLSGIKLHNGSQVIITQNSMLEWLPYFFWGKGDHVEFTVADNPKLDTKDLLRSLKSRKISTKNVQQPFACGDLRVNSSSCRVIQGPLDLDEPRNQNLEQLEEVYGLVVLRNSNRERLPTMPKLRKVQWEEKSSFAAITIENNPNLKSIEELTGETVCFALNQRMSTNLWKERWQITKPGQKFVYDVERTSCKCVLDLQIFRSFVNMWIQNQKREIIYKYSSFFCVFHISTFLTEINFCCQTF</sequence>
<proteinExistence type="predicted"/>
<gene>
    <name evidence="2" type="primary">Necator_chrIV.g16350</name>
    <name evidence="2" type="ORF">RB195_003054</name>
</gene>
<accession>A0ABR1DLT8</accession>
<evidence type="ECO:0000259" key="1">
    <source>
        <dbReference type="Pfam" id="PF01030"/>
    </source>
</evidence>
<dbReference type="EMBL" id="JAVFWL010000004">
    <property type="protein sequence ID" value="KAK6751430.1"/>
    <property type="molecule type" value="Genomic_DNA"/>
</dbReference>
<evidence type="ECO:0000313" key="3">
    <source>
        <dbReference type="Proteomes" id="UP001303046"/>
    </source>
</evidence>
<dbReference type="Pfam" id="PF01030">
    <property type="entry name" value="Recep_L_domain"/>
    <property type="match status" value="1"/>
</dbReference>
<dbReference type="Proteomes" id="UP001303046">
    <property type="component" value="Unassembled WGS sequence"/>
</dbReference>
<name>A0ABR1DLT8_NECAM</name>
<protein>
    <recommendedName>
        <fullName evidence="1">Receptor L-domain domain-containing protein</fullName>
    </recommendedName>
</protein>
<keyword evidence="3" id="KW-1185">Reference proteome</keyword>